<dbReference type="SUPFAM" id="SSF82895">
    <property type="entry name" value="TSP-1 type 1 repeat"/>
    <property type="match status" value="1"/>
</dbReference>
<dbReference type="InterPro" id="IPR000884">
    <property type="entry name" value="TSP1_rpt"/>
</dbReference>
<dbReference type="Pfam" id="PF00090">
    <property type="entry name" value="TSP_1"/>
    <property type="match status" value="1"/>
</dbReference>
<dbReference type="InterPro" id="IPR036383">
    <property type="entry name" value="TSP1_rpt_sf"/>
</dbReference>
<sequence>MFPQSKKLISYTNEVDGLDDENDVGERRRRSVNKPFTGDRRYLLLTLFVRWGLKNESFVWRKYSDIMNVDECDNVNVGSSSRQLPDIAKYPRTSWIPKKIGISQETVEPSWAPTGKLSQFRGYVTPRPFPSNAHLVYASVWAGWSAWSFCSNGVQVRVRACNTVRGFSCLGPNQEVLPCDGPLSPSNAIPAMPSDYDVVDPYEADRREAMRQLYPDDFPLDTQLNTASNEVLPCDGPLSPSNAIPAMPSDYDVVDPYEADRREAMRQLYPDDFPLDTQLNTASNAKDVGYSRQWRKFVVDNSCGMPTNTPSSLIAKLNA</sequence>
<name>A0A0D8Y8A5_DICVI</name>
<proteinExistence type="predicted"/>
<reference evidence="2" key="2">
    <citation type="journal article" date="2016" name="Sci. Rep.">
        <title>Dictyocaulus viviparus genome, variome and transcriptome elucidate lungworm biology and support future intervention.</title>
        <authorList>
            <person name="McNulty S.N."/>
            <person name="Strube C."/>
            <person name="Rosa B.A."/>
            <person name="Martin J.C."/>
            <person name="Tyagi R."/>
            <person name="Choi Y.J."/>
            <person name="Wang Q."/>
            <person name="Hallsworth Pepin K."/>
            <person name="Zhang X."/>
            <person name="Ozersky P."/>
            <person name="Wilson R.K."/>
            <person name="Sternberg P.W."/>
            <person name="Gasser R.B."/>
            <person name="Mitreva M."/>
        </authorList>
    </citation>
    <scope>NUCLEOTIDE SEQUENCE [LARGE SCALE GENOMIC DNA]</scope>
    <source>
        <strain evidence="2">HannoverDv2000</strain>
    </source>
</reference>
<reference evidence="1 2" key="1">
    <citation type="submission" date="2013-11" db="EMBL/GenBank/DDBJ databases">
        <title>Draft genome of the bovine lungworm Dictyocaulus viviparus.</title>
        <authorList>
            <person name="Mitreva M."/>
        </authorList>
    </citation>
    <scope>NUCLEOTIDE SEQUENCE [LARGE SCALE GENOMIC DNA]</scope>
    <source>
        <strain evidence="1 2">HannoverDv2000</strain>
    </source>
</reference>
<evidence type="ECO:0000313" key="2">
    <source>
        <dbReference type="Proteomes" id="UP000053766"/>
    </source>
</evidence>
<keyword evidence="2" id="KW-1185">Reference proteome</keyword>
<dbReference type="Proteomes" id="UP000053766">
    <property type="component" value="Unassembled WGS sequence"/>
</dbReference>
<dbReference type="EMBL" id="KN716165">
    <property type="protein sequence ID" value="KJH52432.1"/>
    <property type="molecule type" value="Genomic_DNA"/>
</dbReference>
<organism evidence="1 2">
    <name type="scientific">Dictyocaulus viviparus</name>
    <name type="common">Bovine lungworm</name>
    <dbReference type="NCBI Taxonomy" id="29172"/>
    <lineage>
        <taxon>Eukaryota</taxon>
        <taxon>Metazoa</taxon>
        <taxon>Ecdysozoa</taxon>
        <taxon>Nematoda</taxon>
        <taxon>Chromadorea</taxon>
        <taxon>Rhabditida</taxon>
        <taxon>Rhabditina</taxon>
        <taxon>Rhabditomorpha</taxon>
        <taxon>Strongyloidea</taxon>
        <taxon>Metastrongylidae</taxon>
        <taxon>Dictyocaulus</taxon>
    </lineage>
</organism>
<dbReference type="OrthoDB" id="5855801at2759"/>
<evidence type="ECO:0000313" key="1">
    <source>
        <dbReference type="EMBL" id="KJH52432.1"/>
    </source>
</evidence>
<dbReference type="AlphaFoldDB" id="A0A0D8Y8A5"/>
<accession>A0A0D8Y8A5</accession>
<gene>
    <name evidence="1" type="ORF">DICVIV_01409</name>
</gene>
<protein>
    <recommendedName>
        <fullName evidence="3">Thrombospondin type 1 domain protein</fullName>
    </recommendedName>
</protein>
<evidence type="ECO:0008006" key="3">
    <source>
        <dbReference type="Google" id="ProtNLM"/>
    </source>
</evidence>
<dbReference type="PROSITE" id="PS50092">
    <property type="entry name" value="TSP1"/>
    <property type="match status" value="1"/>
</dbReference>